<dbReference type="Pfam" id="PF03960">
    <property type="entry name" value="ArsC"/>
    <property type="match status" value="1"/>
</dbReference>
<protein>
    <submittedName>
        <fullName evidence="3">ArsC family reductase</fullName>
    </submittedName>
</protein>
<dbReference type="PANTHER" id="PTHR30041:SF8">
    <property type="entry name" value="PROTEIN YFFB"/>
    <property type="match status" value="1"/>
</dbReference>
<evidence type="ECO:0000256" key="2">
    <source>
        <dbReference type="PROSITE-ProRule" id="PRU01282"/>
    </source>
</evidence>
<dbReference type="PANTHER" id="PTHR30041">
    <property type="entry name" value="ARSENATE REDUCTASE"/>
    <property type="match status" value="1"/>
</dbReference>
<gene>
    <name evidence="3" type="ORF">C9I94_11865</name>
</gene>
<dbReference type="AlphaFoldDB" id="A0A0J8VDF9"/>
<name>A0A0J8VDF9_9GAMM</name>
<dbReference type="RefSeq" id="WP_048898168.1">
    <property type="nucleotide sequence ID" value="NZ_AP024852.1"/>
</dbReference>
<dbReference type="InterPro" id="IPR006504">
    <property type="entry name" value="Tscrpt_reg_Spx/MgsR"/>
</dbReference>
<dbReference type="InterPro" id="IPR006660">
    <property type="entry name" value="Arsenate_reductase-like"/>
</dbReference>
<dbReference type="Proteomes" id="UP000240481">
    <property type="component" value="Unassembled WGS sequence"/>
</dbReference>
<dbReference type="InterPro" id="IPR036249">
    <property type="entry name" value="Thioredoxin-like_sf"/>
</dbReference>
<dbReference type="EMBL" id="PYLZ01000006">
    <property type="protein sequence ID" value="PSW24033.1"/>
    <property type="molecule type" value="Genomic_DNA"/>
</dbReference>
<evidence type="ECO:0000313" key="3">
    <source>
        <dbReference type="EMBL" id="PSW24033.1"/>
    </source>
</evidence>
<evidence type="ECO:0000313" key="4">
    <source>
        <dbReference type="Proteomes" id="UP000240481"/>
    </source>
</evidence>
<dbReference type="NCBIfam" id="TIGR01617">
    <property type="entry name" value="arsC_related"/>
    <property type="match status" value="1"/>
</dbReference>
<comment type="caution">
    <text evidence="3">The sequence shown here is derived from an EMBL/GenBank/DDBJ whole genome shotgun (WGS) entry which is preliminary data.</text>
</comment>
<dbReference type="NCBIfam" id="NF008107">
    <property type="entry name" value="PRK10853.1"/>
    <property type="match status" value="1"/>
</dbReference>
<evidence type="ECO:0000256" key="1">
    <source>
        <dbReference type="ARBA" id="ARBA00007198"/>
    </source>
</evidence>
<dbReference type="SUPFAM" id="SSF52833">
    <property type="entry name" value="Thioredoxin-like"/>
    <property type="match status" value="1"/>
</dbReference>
<comment type="similarity">
    <text evidence="1 2">Belongs to the ArsC family.</text>
</comment>
<dbReference type="OrthoDB" id="9803749at2"/>
<accession>A0A0J8VDF9</accession>
<dbReference type="CDD" id="cd03035">
    <property type="entry name" value="ArsC_Yffb"/>
    <property type="match status" value="1"/>
</dbReference>
<proteinExistence type="inferred from homology"/>
<sequence>MKTTAYGIKNCDTIKKMKKWFEAENIEYQFHDYRVDGLDIDMLTAFEAALGWEAMVNKRGTTYRQLSDEQKEGLNRDTAINLMLEFPAMIKRPLLVHNESHHLGFKPAQYQEIFASQVAEK</sequence>
<dbReference type="Gene3D" id="3.40.30.10">
    <property type="entry name" value="Glutaredoxin"/>
    <property type="match status" value="1"/>
</dbReference>
<dbReference type="STRING" id="680026.AB733_07415"/>
<reference evidence="3 4" key="1">
    <citation type="submission" date="2018-01" db="EMBL/GenBank/DDBJ databases">
        <title>Whole genome sequencing of Histamine producing bacteria.</title>
        <authorList>
            <person name="Butler K."/>
        </authorList>
    </citation>
    <scope>NUCLEOTIDE SEQUENCE [LARGE SCALE GENOMIC DNA]</scope>
    <source>
        <strain evidence="3 4">DSM 24669</strain>
    </source>
</reference>
<keyword evidence="4" id="KW-1185">Reference proteome</keyword>
<dbReference type="PROSITE" id="PS51353">
    <property type="entry name" value="ARSC"/>
    <property type="match status" value="1"/>
</dbReference>
<organism evidence="3 4">
    <name type="scientific">Photobacterium swingsii</name>
    <dbReference type="NCBI Taxonomy" id="680026"/>
    <lineage>
        <taxon>Bacteria</taxon>
        <taxon>Pseudomonadati</taxon>
        <taxon>Pseudomonadota</taxon>
        <taxon>Gammaproteobacteria</taxon>
        <taxon>Vibrionales</taxon>
        <taxon>Vibrionaceae</taxon>
        <taxon>Photobacterium</taxon>
    </lineage>
</organism>